<dbReference type="Gene3D" id="1.10.357.10">
    <property type="entry name" value="Tetracycline Repressor, domain 2"/>
    <property type="match status" value="1"/>
</dbReference>
<evidence type="ECO:0000256" key="4">
    <source>
        <dbReference type="ARBA" id="ARBA00023163"/>
    </source>
</evidence>
<name>A0A1E7KQN6_9ACTN</name>
<feature type="DNA-binding region" description="H-T-H motif" evidence="5">
    <location>
        <begin position="31"/>
        <end position="50"/>
    </location>
</feature>
<dbReference type="InterPro" id="IPR036271">
    <property type="entry name" value="Tet_transcr_reg_TetR-rel_C_sf"/>
</dbReference>
<sequence length="206" mass="23089">MPKIVDAEERRRAVAEAVFAVVGRRGLEGASLRNVANEAGLAIGSVRHYFGDHGELLVFAMKELSRRFEHRVLAHVERLAECRDGEERREVAEAMLQEFLPLDATRREEAAVWSAFVTAARTRPELRPRAREVLEGTREVMTRVLEGARRTGALRKGLDVELESVRLAALLDGLTVQAVQVPELLPPRLLRTVLRTHLDTLTDGGW</sequence>
<keyword evidence="8" id="KW-1185">Reference proteome</keyword>
<dbReference type="EMBL" id="LJGW01000658">
    <property type="protein sequence ID" value="OEV06171.1"/>
    <property type="molecule type" value="Genomic_DNA"/>
</dbReference>
<dbReference type="InterPro" id="IPR009057">
    <property type="entry name" value="Homeodomain-like_sf"/>
</dbReference>
<evidence type="ECO:0000256" key="2">
    <source>
        <dbReference type="ARBA" id="ARBA00023015"/>
    </source>
</evidence>
<dbReference type="Proteomes" id="UP000176005">
    <property type="component" value="Unassembled WGS sequence"/>
</dbReference>
<evidence type="ECO:0000313" key="8">
    <source>
        <dbReference type="Proteomes" id="UP000176005"/>
    </source>
</evidence>
<evidence type="ECO:0000256" key="1">
    <source>
        <dbReference type="ARBA" id="ARBA00022491"/>
    </source>
</evidence>
<dbReference type="InterPro" id="IPR039538">
    <property type="entry name" value="BetI_C"/>
</dbReference>
<keyword evidence="2" id="KW-0805">Transcription regulation</keyword>
<dbReference type="GO" id="GO:0003677">
    <property type="term" value="F:DNA binding"/>
    <property type="evidence" value="ECO:0007669"/>
    <property type="project" value="UniProtKB-UniRule"/>
</dbReference>
<reference evidence="7 8" key="1">
    <citation type="journal article" date="2016" name="Front. Microbiol.">
        <title>Comparative Genomics Analysis of Streptomyces Species Reveals Their Adaptation to the Marine Environment and Their Diversity at the Genomic Level.</title>
        <authorList>
            <person name="Tian X."/>
            <person name="Zhang Z."/>
            <person name="Yang T."/>
            <person name="Chen M."/>
            <person name="Li J."/>
            <person name="Chen F."/>
            <person name="Yang J."/>
            <person name="Li W."/>
            <person name="Zhang B."/>
            <person name="Zhang Z."/>
            <person name="Wu J."/>
            <person name="Zhang C."/>
            <person name="Long L."/>
            <person name="Xiao J."/>
        </authorList>
    </citation>
    <scope>NUCLEOTIDE SEQUENCE [LARGE SCALE GENOMIC DNA]</scope>
    <source>
        <strain evidence="7 8">SCSIO 10429</strain>
    </source>
</reference>
<gene>
    <name evidence="7" type="ORF">AN218_31020</name>
</gene>
<evidence type="ECO:0000256" key="5">
    <source>
        <dbReference type="PROSITE-ProRule" id="PRU00335"/>
    </source>
</evidence>
<dbReference type="RefSeq" id="WP_070020364.1">
    <property type="nucleotide sequence ID" value="NZ_LJGW01000658.1"/>
</dbReference>
<dbReference type="InterPro" id="IPR001647">
    <property type="entry name" value="HTH_TetR"/>
</dbReference>
<dbReference type="Pfam" id="PF13977">
    <property type="entry name" value="TetR_C_6"/>
    <property type="match status" value="1"/>
</dbReference>
<dbReference type="SUPFAM" id="SSF48498">
    <property type="entry name" value="Tetracyclin repressor-like, C-terminal domain"/>
    <property type="match status" value="1"/>
</dbReference>
<dbReference type="AlphaFoldDB" id="A0A1E7KQN6"/>
<dbReference type="PANTHER" id="PTHR47506:SF6">
    <property type="entry name" value="HTH-TYPE TRANSCRIPTIONAL REPRESSOR NEMR"/>
    <property type="match status" value="1"/>
</dbReference>
<evidence type="ECO:0000313" key="7">
    <source>
        <dbReference type="EMBL" id="OEV06171.1"/>
    </source>
</evidence>
<dbReference type="PROSITE" id="PS50977">
    <property type="entry name" value="HTH_TETR_2"/>
    <property type="match status" value="1"/>
</dbReference>
<accession>A0A1E7KQN6</accession>
<evidence type="ECO:0000259" key="6">
    <source>
        <dbReference type="PROSITE" id="PS50977"/>
    </source>
</evidence>
<feature type="domain" description="HTH tetR-type" evidence="6">
    <location>
        <begin position="8"/>
        <end position="68"/>
    </location>
</feature>
<keyword evidence="4" id="KW-0804">Transcription</keyword>
<comment type="caution">
    <text evidence="7">The sequence shown here is derived from an EMBL/GenBank/DDBJ whole genome shotgun (WGS) entry which is preliminary data.</text>
</comment>
<keyword evidence="1" id="KW-0678">Repressor</keyword>
<dbReference type="PANTHER" id="PTHR47506">
    <property type="entry name" value="TRANSCRIPTIONAL REGULATORY PROTEIN"/>
    <property type="match status" value="1"/>
</dbReference>
<dbReference type="SUPFAM" id="SSF46689">
    <property type="entry name" value="Homeodomain-like"/>
    <property type="match status" value="1"/>
</dbReference>
<proteinExistence type="predicted"/>
<protein>
    <submittedName>
        <fullName evidence="7">TetR family transcriptional regulator</fullName>
    </submittedName>
</protein>
<evidence type="ECO:0000256" key="3">
    <source>
        <dbReference type="ARBA" id="ARBA00023125"/>
    </source>
</evidence>
<keyword evidence="3 5" id="KW-0238">DNA-binding</keyword>
<organism evidence="7 8">
    <name type="scientific">Streptomyces nanshensis</name>
    <dbReference type="NCBI Taxonomy" id="518642"/>
    <lineage>
        <taxon>Bacteria</taxon>
        <taxon>Bacillati</taxon>
        <taxon>Actinomycetota</taxon>
        <taxon>Actinomycetes</taxon>
        <taxon>Kitasatosporales</taxon>
        <taxon>Streptomycetaceae</taxon>
        <taxon>Streptomyces</taxon>
    </lineage>
</organism>